<keyword evidence="3" id="KW-0479">Metal-binding</keyword>
<comment type="cofactor">
    <cofactor evidence="9">
        <name>Zn(2+)</name>
        <dbReference type="ChEBI" id="CHEBI:29105"/>
    </cofactor>
</comment>
<feature type="domain" description="Peptidase M4 C-terminal" evidence="11">
    <location>
        <begin position="341"/>
        <end position="515"/>
    </location>
</feature>
<proteinExistence type="inferred from homology"/>
<evidence type="ECO:0000256" key="4">
    <source>
        <dbReference type="ARBA" id="ARBA00022729"/>
    </source>
</evidence>
<dbReference type="CDD" id="cd09597">
    <property type="entry name" value="M4_TLP"/>
    <property type="match status" value="1"/>
</dbReference>
<dbReference type="InterPro" id="IPR023612">
    <property type="entry name" value="Peptidase_M4"/>
</dbReference>
<feature type="domain" description="Peptidase M4" evidence="10">
    <location>
        <begin position="194"/>
        <end position="338"/>
    </location>
</feature>
<dbReference type="GO" id="GO:0006508">
    <property type="term" value="P:proteolysis"/>
    <property type="evidence" value="ECO:0007669"/>
    <property type="project" value="UniProtKB-KW"/>
</dbReference>
<organism evidence="13 14">
    <name type="scientific">Planosporangium mesophilum</name>
    <dbReference type="NCBI Taxonomy" id="689768"/>
    <lineage>
        <taxon>Bacteria</taxon>
        <taxon>Bacillati</taxon>
        <taxon>Actinomycetota</taxon>
        <taxon>Actinomycetes</taxon>
        <taxon>Micromonosporales</taxon>
        <taxon>Micromonosporaceae</taxon>
        <taxon>Planosporangium</taxon>
    </lineage>
</organism>
<dbReference type="GO" id="GO:0005576">
    <property type="term" value="C:extracellular region"/>
    <property type="evidence" value="ECO:0007669"/>
    <property type="project" value="UniProtKB-SubCell"/>
</dbReference>
<feature type="signal peptide" evidence="9">
    <location>
        <begin position="1"/>
        <end position="27"/>
    </location>
</feature>
<evidence type="ECO:0000259" key="10">
    <source>
        <dbReference type="Pfam" id="PF01447"/>
    </source>
</evidence>
<dbReference type="EC" id="3.4.24.-" evidence="9"/>
<comment type="function">
    <text evidence="9">Extracellular zinc metalloprotease.</text>
</comment>
<evidence type="ECO:0000256" key="8">
    <source>
        <dbReference type="PIRSR" id="PIRSR623612-1"/>
    </source>
</evidence>
<keyword evidence="2 9" id="KW-0645">Protease</keyword>
<dbReference type="Gene3D" id="1.10.390.10">
    <property type="entry name" value="Neutral Protease Domain 2"/>
    <property type="match status" value="1"/>
</dbReference>
<feature type="active site" description="Proton donor" evidence="8">
    <location>
        <position position="417"/>
    </location>
</feature>
<comment type="subcellular location">
    <subcellularLocation>
        <location evidence="9">Secreted</location>
    </subcellularLocation>
</comment>
<keyword evidence="6 9" id="KW-0862">Zinc</keyword>
<accession>A0A8J3TET3</accession>
<dbReference type="Gene3D" id="3.10.450.490">
    <property type="match status" value="1"/>
</dbReference>
<dbReference type="PRINTS" id="PR00730">
    <property type="entry name" value="THERMOLYSIN"/>
</dbReference>
<dbReference type="Proteomes" id="UP000599074">
    <property type="component" value="Unassembled WGS sequence"/>
</dbReference>
<keyword evidence="14" id="KW-1185">Reference proteome</keyword>
<evidence type="ECO:0000256" key="1">
    <source>
        <dbReference type="ARBA" id="ARBA00009388"/>
    </source>
</evidence>
<dbReference type="Gene3D" id="3.10.170.10">
    <property type="match status" value="1"/>
</dbReference>
<evidence type="ECO:0000256" key="3">
    <source>
        <dbReference type="ARBA" id="ARBA00022723"/>
    </source>
</evidence>
<feature type="active site" evidence="8">
    <location>
        <position position="331"/>
    </location>
</feature>
<dbReference type="InterPro" id="IPR013856">
    <property type="entry name" value="Peptidase_M4_domain"/>
</dbReference>
<dbReference type="Pfam" id="PF01447">
    <property type="entry name" value="Peptidase_M4"/>
    <property type="match status" value="1"/>
</dbReference>
<dbReference type="InterPro" id="IPR001570">
    <property type="entry name" value="Peptidase_M4_C_domain"/>
</dbReference>
<comment type="similarity">
    <text evidence="1 9">Belongs to the peptidase M4 family.</text>
</comment>
<dbReference type="GO" id="GO:0004222">
    <property type="term" value="F:metalloendopeptidase activity"/>
    <property type="evidence" value="ECO:0007669"/>
    <property type="project" value="UniProtKB-UniRule"/>
</dbReference>
<name>A0A8J3TET3_9ACTN</name>
<feature type="domain" description="FTP" evidence="12">
    <location>
        <begin position="59"/>
        <end position="108"/>
    </location>
</feature>
<dbReference type="Pfam" id="PF07504">
    <property type="entry name" value="FTP"/>
    <property type="match status" value="1"/>
</dbReference>
<keyword evidence="7 9" id="KW-0482">Metalloprotease</keyword>
<dbReference type="InterPro" id="IPR050728">
    <property type="entry name" value="Zinc_Metalloprotease_M4"/>
</dbReference>
<evidence type="ECO:0000256" key="6">
    <source>
        <dbReference type="ARBA" id="ARBA00022833"/>
    </source>
</evidence>
<dbReference type="InterPro" id="IPR027268">
    <property type="entry name" value="Peptidase_M4/M1_CTD_sf"/>
</dbReference>
<dbReference type="RefSeq" id="WP_168114004.1">
    <property type="nucleotide sequence ID" value="NZ_BOON01000044.1"/>
</dbReference>
<dbReference type="GO" id="GO:0046872">
    <property type="term" value="F:metal ion binding"/>
    <property type="evidence" value="ECO:0007669"/>
    <property type="project" value="UniProtKB-UniRule"/>
</dbReference>
<dbReference type="Pfam" id="PF02868">
    <property type="entry name" value="Peptidase_M4_C"/>
    <property type="match status" value="1"/>
</dbReference>
<dbReference type="PANTHER" id="PTHR33794">
    <property type="entry name" value="BACILLOLYSIN"/>
    <property type="match status" value="1"/>
</dbReference>
<evidence type="ECO:0000313" key="14">
    <source>
        <dbReference type="Proteomes" id="UP000599074"/>
    </source>
</evidence>
<gene>
    <name evidence="13" type="ORF">Pme01_45810</name>
</gene>
<feature type="chain" id="PRO_5035342041" description="Neutral metalloproteinase" evidence="9">
    <location>
        <begin position="28"/>
        <end position="516"/>
    </location>
</feature>
<evidence type="ECO:0000256" key="2">
    <source>
        <dbReference type="ARBA" id="ARBA00022670"/>
    </source>
</evidence>
<evidence type="ECO:0000256" key="5">
    <source>
        <dbReference type="ARBA" id="ARBA00022801"/>
    </source>
</evidence>
<keyword evidence="9" id="KW-0964">Secreted</keyword>
<comment type="caution">
    <text evidence="13">The sequence shown here is derived from an EMBL/GenBank/DDBJ whole genome shotgun (WGS) entry which is preliminary data.</text>
</comment>
<keyword evidence="5 9" id="KW-0378">Hydrolase</keyword>
<evidence type="ECO:0000259" key="11">
    <source>
        <dbReference type="Pfam" id="PF02868"/>
    </source>
</evidence>
<evidence type="ECO:0000256" key="7">
    <source>
        <dbReference type="ARBA" id="ARBA00023049"/>
    </source>
</evidence>
<dbReference type="SUPFAM" id="SSF55486">
    <property type="entry name" value="Metalloproteases ('zincins'), catalytic domain"/>
    <property type="match status" value="1"/>
</dbReference>
<protein>
    <recommendedName>
        <fullName evidence="9">Neutral metalloproteinase</fullName>
        <ecNumber evidence="9">3.4.24.-</ecNumber>
    </recommendedName>
</protein>
<dbReference type="PANTHER" id="PTHR33794:SF1">
    <property type="entry name" value="BACILLOLYSIN"/>
    <property type="match status" value="1"/>
</dbReference>
<dbReference type="InterPro" id="IPR011096">
    <property type="entry name" value="FTP_domain"/>
</dbReference>
<dbReference type="EMBL" id="BOON01000044">
    <property type="protein sequence ID" value="GII24984.1"/>
    <property type="molecule type" value="Genomic_DNA"/>
</dbReference>
<evidence type="ECO:0000313" key="13">
    <source>
        <dbReference type="EMBL" id="GII24984.1"/>
    </source>
</evidence>
<reference evidence="13" key="1">
    <citation type="submission" date="2021-01" db="EMBL/GenBank/DDBJ databases">
        <title>Whole genome shotgun sequence of Planosporangium mesophilum NBRC 109066.</title>
        <authorList>
            <person name="Komaki H."/>
            <person name="Tamura T."/>
        </authorList>
    </citation>
    <scope>NUCLEOTIDE SEQUENCE</scope>
    <source>
        <strain evidence="13">NBRC 109066</strain>
    </source>
</reference>
<dbReference type="AlphaFoldDB" id="A0A8J3TET3"/>
<keyword evidence="4 9" id="KW-0732">Signal</keyword>
<evidence type="ECO:0000256" key="9">
    <source>
        <dbReference type="RuleBase" id="RU366073"/>
    </source>
</evidence>
<sequence>MKRIVTAGTVALAAGFAAVAVATPSQAATSRAGTEAFAVSHATAALGAHPAEFATSDADQFQVRNTILEPDGTSHVRYDRTFRGLPVLGGDVIVHLDKAGAMRAMSQALAAPLSLSTNPTVTAQRAAQAAMARFHGTGPASTPTLAIDAAGTPRLVWTTAVPGVTDDEGTTTTMTVLVDAVTGTLTDAWPDAKTGSGNGFNVGTVVLDTTQSGSTYQLKDPGRGGNYTVDSGNGNAIFTDTDNVWGNGSLSNRQTIAVDAQYGVAKTWDYYKNVHGRNGIANDGRGSYNAVHYGSGYNNAFWSDSCFCMTYGDGDGVTYNPFVAIDVAGHEMSHGVTSRTANLRYSGESGGLNEATSDIFGTAVEFYANNPKDVPDYLIGEKIRKNGQPLRYMDDPAKDGRGSATCYTSTVGNLDVHLSSGVANHYFYLLAVGSGARTINGVAYNSPTCNGAPAVTGIGNAAAEKIWYRALTRYMTSTTNYKGARTATLNAASDLYGASSTQYKAVAAAWTAAGVN</sequence>
<evidence type="ECO:0000259" key="12">
    <source>
        <dbReference type="Pfam" id="PF07504"/>
    </source>
</evidence>